<sequence length="137" mass="15685">MEYRTLIGYELNSFYSGPLKTLTAPRPNESLIRPCLMSKLLMDICQNGVFSLNFLCTNKCITTFSMGKYGEIIPIRTEKVQCFKKNFPSKLKLPVGVYANDLHMRLQEMLTTVERLTINAKDLLRLHSNEVSVCSKQ</sequence>
<comment type="caution">
    <text evidence="1">The sequence shown here is derived from an EMBL/GenBank/DDBJ whole genome shotgun (WGS) entry which is preliminary data.</text>
</comment>
<protein>
    <submittedName>
        <fullName evidence="1">Uncharacterized protein</fullName>
    </submittedName>
</protein>
<gene>
    <name evidence="1" type="ORF">NQ317_007868</name>
</gene>
<accession>A0ABQ9JH87</accession>
<keyword evidence="2" id="KW-1185">Reference proteome</keyword>
<evidence type="ECO:0000313" key="2">
    <source>
        <dbReference type="Proteomes" id="UP001162164"/>
    </source>
</evidence>
<reference evidence="1" key="1">
    <citation type="journal article" date="2023" name="Insect Mol. Biol.">
        <title>Genome sequencing provides insights into the evolution of gene families encoding plant cell wall-degrading enzymes in longhorned beetles.</title>
        <authorList>
            <person name="Shin N.R."/>
            <person name="Okamura Y."/>
            <person name="Kirsch R."/>
            <person name="Pauchet Y."/>
        </authorList>
    </citation>
    <scope>NUCLEOTIDE SEQUENCE</scope>
    <source>
        <strain evidence="1">MMC_N1</strain>
    </source>
</reference>
<proteinExistence type="predicted"/>
<dbReference type="EMBL" id="JAPWTJ010000592">
    <property type="protein sequence ID" value="KAJ8977057.1"/>
    <property type="molecule type" value="Genomic_DNA"/>
</dbReference>
<organism evidence="1 2">
    <name type="scientific">Molorchus minor</name>
    <dbReference type="NCBI Taxonomy" id="1323400"/>
    <lineage>
        <taxon>Eukaryota</taxon>
        <taxon>Metazoa</taxon>
        <taxon>Ecdysozoa</taxon>
        <taxon>Arthropoda</taxon>
        <taxon>Hexapoda</taxon>
        <taxon>Insecta</taxon>
        <taxon>Pterygota</taxon>
        <taxon>Neoptera</taxon>
        <taxon>Endopterygota</taxon>
        <taxon>Coleoptera</taxon>
        <taxon>Polyphaga</taxon>
        <taxon>Cucujiformia</taxon>
        <taxon>Chrysomeloidea</taxon>
        <taxon>Cerambycidae</taxon>
        <taxon>Lamiinae</taxon>
        <taxon>Monochamini</taxon>
        <taxon>Molorchus</taxon>
    </lineage>
</organism>
<name>A0ABQ9JH87_9CUCU</name>
<evidence type="ECO:0000313" key="1">
    <source>
        <dbReference type="EMBL" id="KAJ8977057.1"/>
    </source>
</evidence>
<dbReference type="Proteomes" id="UP001162164">
    <property type="component" value="Unassembled WGS sequence"/>
</dbReference>